<dbReference type="GO" id="GO:0004185">
    <property type="term" value="F:serine-type carboxypeptidase activity"/>
    <property type="evidence" value="ECO:0007669"/>
    <property type="project" value="InterPro"/>
</dbReference>
<dbReference type="PROSITE" id="PS00560">
    <property type="entry name" value="CARBOXYPEPT_SER_HIS"/>
    <property type="match status" value="1"/>
</dbReference>
<dbReference type="GO" id="GO:0006508">
    <property type="term" value="P:proteolysis"/>
    <property type="evidence" value="ECO:0007669"/>
    <property type="project" value="UniProtKB-KW"/>
</dbReference>
<dbReference type="InterPro" id="IPR033124">
    <property type="entry name" value="Ser_caboxypep_his_AS"/>
</dbReference>
<feature type="signal peptide" evidence="7">
    <location>
        <begin position="1"/>
        <end position="19"/>
    </location>
</feature>
<evidence type="ECO:0000256" key="1">
    <source>
        <dbReference type="ARBA" id="ARBA00009431"/>
    </source>
</evidence>
<comment type="caution">
    <text evidence="8">The sequence shown here is derived from an EMBL/GenBank/DDBJ whole genome shotgun (WGS) entry which is preliminary data.</text>
</comment>
<evidence type="ECO:0000256" key="2">
    <source>
        <dbReference type="ARBA" id="ARBA00022645"/>
    </source>
</evidence>
<evidence type="ECO:0000313" key="8">
    <source>
        <dbReference type="EMBL" id="KAK4445150.1"/>
    </source>
</evidence>
<keyword evidence="2 8" id="KW-0121">Carboxypeptidase</keyword>
<dbReference type="EMBL" id="MU865968">
    <property type="protein sequence ID" value="KAK4445150.1"/>
    <property type="molecule type" value="Genomic_DNA"/>
</dbReference>
<dbReference type="Pfam" id="PF00450">
    <property type="entry name" value="Peptidase_S10"/>
    <property type="match status" value="2"/>
</dbReference>
<reference evidence="8" key="1">
    <citation type="journal article" date="2023" name="Mol. Phylogenet. Evol.">
        <title>Genome-scale phylogeny and comparative genomics of the fungal order Sordariales.</title>
        <authorList>
            <person name="Hensen N."/>
            <person name="Bonometti L."/>
            <person name="Westerberg I."/>
            <person name="Brannstrom I.O."/>
            <person name="Guillou S."/>
            <person name="Cros-Aarteil S."/>
            <person name="Calhoun S."/>
            <person name="Haridas S."/>
            <person name="Kuo A."/>
            <person name="Mondo S."/>
            <person name="Pangilinan J."/>
            <person name="Riley R."/>
            <person name="LaButti K."/>
            <person name="Andreopoulos B."/>
            <person name="Lipzen A."/>
            <person name="Chen C."/>
            <person name="Yan M."/>
            <person name="Daum C."/>
            <person name="Ng V."/>
            <person name="Clum A."/>
            <person name="Steindorff A."/>
            <person name="Ohm R.A."/>
            <person name="Martin F."/>
            <person name="Silar P."/>
            <person name="Natvig D.O."/>
            <person name="Lalanne C."/>
            <person name="Gautier V."/>
            <person name="Ament-Velasquez S.L."/>
            <person name="Kruys A."/>
            <person name="Hutchinson M.I."/>
            <person name="Powell A.J."/>
            <person name="Barry K."/>
            <person name="Miller A.N."/>
            <person name="Grigoriev I.V."/>
            <person name="Debuchy R."/>
            <person name="Gladieux P."/>
            <person name="Hiltunen Thoren M."/>
            <person name="Johannesson H."/>
        </authorList>
    </citation>
    <scope>NUCLEOTIDE SEQUENCE</scope>
    <source>
        <strain evidence="8">PSN243</strain>
    </source>
</reference>
<dbReference type="Gene3D" id="3.40.50.1820">
    <property type="entry name" value="alpha/beta hydrolase"/>
    <property type="match status" value="1"/>
</dbReference>
<protein>
    <submittedName>
        <fullName evidence="8">Carboxypeptidase C</fullName>
    </submittedName>
</protein>
<gene>
    <name evidence="8" type="ORF">QBC34DRAFT_473050</name>
</gene>
<dbReference type="Proteomes" id="UP001321760">
    <property type="component" value="Unassembled WGS sequence"/>
</dbReference>
<dbReference type="GO" id="GO:0000324">
    <property type="term" value="C:fungal-type vacuole"/>
    <property type="evidence" value="ECO:0007669"/>
    <property type="project" value="TreeGrafter"/>
</dbReference>
<keyword evidence="5" id="KW-0378">Hydrolase</keyword>
<organism evidence="8 9">
    <name type="scientific">Podospora aff. communis PSN243</name>
    <dbReference type="NCBI Taxonomy" id="3040156"/>
    <lineage>
        <taxon>Eukaryota</taxon>
        <taxon>Fungi</taxon>
        <taxon>Dikarya</taxon>
        <taxon>Ascomycota</taxon>
        <taxon>Pezizomycotina</taxon>
        <taxon>Sordariomycetes</taxon>
        <taxon>Sordariomycetidae</taxon>
        <taxon>Sordariales</taxon>
        <taxon>Podosporaceae</taxon>
        <taxon>Podospora</taxon>
    </lineage>
</organism>
<keyword evidence="6" id="KW-0325">Glycoprotein</keyword>
<keyword evidence="4 7" id="KW-0732">Signal</keyword>
<evidence type="ECO:0000256" key="4">
    <source>
        <dbReference type="ARBA" id="ARBA00022729"/>
    </source>
</evidence>
<keyword evidence="9" id="KW-1185">Reference proteome</keyword>
<evidence type="ECO:0000256" key="7">
    <source>
        <dbReference type="SAM" id="SignalP"/>
    </source>
</evidence>
<dbReference type="AlphaFoldDB" id="A0AAV9G9U0"/>
<name>A0AAV9G9U0_9PEZI</name>
<dbReference type="InterPro" id="IPR001563">
    <property type="entry name" value="Peptidase_S10"/>
</dbReference>
<evidence type="ECO:0000256" key="6">
    <source>
        <dbReference type="ARBA" id="ARBA00023180"/>
    </source>
</evidence>
<reference evidence="8" key="2">
    <citation type="submission" date="2023-05" db="EMBL/GenBank/DDBJ databases">
        <authorList>
            <consortium name="Lawrence Berkeley National Laboratory"/>
            <person name="Steindorff A."/>
            <person name="Hensen N."/>
            <person name="Bonometti L."/>
            <person name="Westerberg I."/>
            <person name="Brannstrom I.O."/>
            <person name="Guillou S."/>
            <person name="Cros-Aarteil S."/>
            <person name="Calhoun S."/>
            <person name="Haridas S."/>
            <person name="Kuo A."/>
            <person name="Mondo S."/>
            <person name="Pangilinan J."/>
            <person name="Riley R."/>
            <person name="Labutti K."/>
            <person name="Andreopoulos B."/>
            <person name="Lipzen A."/>
            <person name="Chen C."/>
            <person name="Yanf M."/>
            <person name="Daum C."/>
            <person name="Ng V."/>
            <person name="Clum A."/>
            <person name="Ohm R."/>
            <person name="Martin F."/>
            <person name="Silar P."/>
            <person name="Natvig D."/>
            <person name="Lalanne C."/>
            <person name="Gautier V."/>
            <person name="Ament-Velasquez S.L."/>
            <person name="Kruys A."/>
            <person name="Hutchinson M.I."/>
            <person name="Powell A.J."/>
            <person name="Barry K."/>
            <person name="Miller A.N."/>
            <person name="Grigoriev I.V."/>
            <person name="Debuchy R."/>
            <person name="Gladieux P."/>
            <person name="Thoren M.H."/>
            <person name="Johannesson H."/>
        </authorList>
    </citation>
    <scope>NUCLEOTIDE SEQUENCE</scope>
    <source>
        <strain evidence="8">PSN243</strain>
    </source>
</reference>
<evidence type="ECO:0000313" key="9">
    <source>
        <dbReference type="Proteomes" id="UP001321760"/>
    </source>
</evidence>
<dbReference type="PRINTS" id="PR00724">
    <property type="entry name" value="CRBOXYPTASEC"/>
</dbReference>
<dbReference type="SUPFAM" id="SSF53474">
    <property type="entry name" value="alpha/beta-Hydrolases"/>
    <property type="match status" value="1"/>
</dbReference>
<dbReference type="PANTHER" id="PTHR11802">
    <property type="entry name" value="SERINE PROTEASE FAMILY S10 SERINE CARBOXYPEPTIDASE"/>
    <property type="match status" value="1"/>
</dbReference>
<feature type="chain" id="PRO_5043373086" evidence="7">
    <location>
        <begin position="20"/>
        <end position="607"/>
    </location>
</feature>
<evidence type="ECO:0000256" key="3">
    <source>
        <dbReference type="ARBA" id="ARBA00022670"/>
    </source>
</evidence>
<keyword evidence="3" id="KW-0645">Protease</keyword>
<proteinExistence type="inferred from homology"/>
<sequence>MRVRALAACVLFLVRTSDAGGGYPPKVEGVTLINSRTHENVSLSFKEPNICETAPGVKSYSGYVHLPPRFLADQDYPINTFFWFFESRNDPQNAPLVIWLNGGAGASSMTGLLEEIGPCTIASDSATTILNPFSWNNNANLIFIDQPNQVGFSYDVPTNGTQVPRQDGFGFDVVLGDPYPDVKNNLTIHRGTFSTQKTSATANSTTAAADAFWHFLQIWLSDFPHSPSSNVRISLWTESYGGHYGPQFARFIHEQNKKINNHTSPLKDARHINLDTLGIISGMFNVALQMETGIHYAFNNSYDLTFINQTTHSNLLNLWSRPGGCHDLLLTCQCVLSTFPPSSPNHTHNICNQASSSCTALATTLHTSSTRGFYDLTHPPADPFPPPHLHGYLRRSSVLRALGVPVNYSSISPAVADAFVSTFDWLHPGNLDDLAHLLDHEDVAVHLLYGDRDPSADWVGGEKASLSIPWGGQKKFRQAGYTPLHTSSGAVKGMTRQLGKLSFTRVFQAGHEVPAYQPEAALAVLERAMGGRDVATGRVEVGKGYKTEGERDVWAVKMKAGKMPRERCYILKPMSCRREVWDRVVRGKVEVVDWFVVDGDEEEVGDL</sequence>
<evidence type="ECO:0000256" key="5">
    <source>
        <dbReference type="ARBA" id="ARBA00022801"/>
    </source>
</evidence>
<dbReference type="InterPro" id="IPR029058">
    <property type="entry name" value="AB_hydrolase_fold"/>
</dbReference>
<dbReference type="PANTHER" id="PTHR11802:SF189">
    <property type="entry name" value="CARBOXYPEPTIDASE"/>
    <property type="match status" value="1"/>
</dbReference>
<comment type="similarity">
    <text evidence="1">Belongs to the peptidase S10 family.</text>
</comment>
<accession>A0AAV9G9U0</accession>